<gene>
    <name evidence="1" type="ORF">T231_13015</name>
</gene>
<protein>
    <recommendedName>
        <fullName evidence="3">Lipoprotein</fullName>
    </recommendedName>
</protein>
<name>W2CPS7_9BACT</name>
<evidence type="ECO:0000313" key="1">
    <source>
        <dbReference type="EMBL" id="ETK08437.1"/>
    </source>
</evidence>
<comment type="caution">
    <text evidence="1">The sequence shown here is derived from an EMBL/GenBank/DDBJ whole genome shotgun (WGS) entry which is preliminary data.</text>
</comment>
<evidence type="ECO:0008006" key="3">
    <source>
        <dbReference type="Google" id="ProtNLM"/>
    </source>
</evidence>
<keyword evidence="2" id="KW-1185">Reference proteome</keyword>
<accession>W2CPS7</accession>
<reference evidence="1 2" key="1">
    <citation type="submission" date="2013-11" db="EMBL/GenBank/DDBJ databases">
        <title>Single cell genomics of uncultured Tannerella BU063 (oral taxon 286).</title>
        <authorList>
            <person name="Beall C.J."/>
            <person name="Campbell A.G."/>
            <person name="Griffen A.L."/>
            <person name="Podar M."/>
            <person name="Leys E.J."/>
        </authorList>
    </citation>
    <scope>NUCLEOTIDE SEQUENCE [LARGE SCALE GENOMIC DNA]</scope>
    <source>
        <strain evidence="1">Cell 6/7/9</strain>
    </source>
</reference>
<sequence>MKLAQERGDETKRNMRDIIFMIFLLMLSLSACSRKEMDTAEISDEMDLIENDTMPSIKKSDSSDCQNYTCLAFIDLRIIDKDGNDLLDPSSTSPNKVDLSKIDIYDVRDGAELRNYNPWSDNPRGFSISPPESTFLPYYLMTIYPDVRPDKGTITTTMTLVDWGDGRRDLFKVEFYHSPTMDIQQKVWLNDTLIWDRATSSTEPKYVMIR</sequence>
<dbReference type="EMBL" id="AYYD01001179">
    <property type="protein sequence ID" value="ETK08437.1"/>
    <property type="molecule type" value="Genomic_DNA"/>
</dbReference>
<proteinExistence type="predicted"/>
<dbReference type="AlphaFoldDB" id="W2CPS7"/>
<evidence type="ECO:0000313" key="2">
    <source>
        <dbReference type="Proteomes" id="UP000018874"/>
    </source>
</evidence>
<organism evidence="1 2">
    <name type="scientific">Tannerella sp. oral taxon BU063 isolate Cell 6/7/9</name>
    <dbReference type="NCBI Taxonomy" id="1411021"/>
    <lineage>
        <taxon>Bacteria</taxon>
        <taxon>Pseudomonadati</taxon>
        <taxon>Bacteroidota</taxon>
        <taxon>Bacteroidia</taxon>
        <taxon>Bacteroidales</taxon>
        <taxon>Tannerellaceae</taxon>
        <taxon>Tannerella</taxon>
    </lineage>
</organism>
<dbReference type="PROSITE" id="PS51257">
    <property type="entry name" value="PROKAR_LIPOPROTEIN"/>
    <property type="match status" value="1"/>
</dbReference>
<dbReference type="Proteomes" id="UP000018874">
    <property type="component" value="Unassembled WGS sequence"/>
</dbReference>